<dbReference type="GO" id="GO:0022857">
    <property type="term" value="F:transmembrane transporter activity"/>
    <property type="evidence" value="ECO:0007669"/>
    <property type="project" value="InterPro"/>
</dbReference>
<feature type="transmembrane region" description="Helical" evidence="1">
    <location>
        <begin position="148"/>
        <end position="166"/>
    </location>
</feature>
<dbReference type="InterPro" id="IPR024529">
    <property type="entry name" value="ECF_trnsprt_substrate-spec"/>
</dbReference>
<dbReference type="InterPro" id="IPR030949">
    <property type="entry name" value="ECF_S_folate_fam"/>
</dbReference>
<evidence type="ECO:0000256" key="1">
    <source>
        <dbReference type="SAM" id="Phobius"/>
    </source>
</evidence>
<dbReference type="Pfam" id="PF12822">
    <property type="entry name" value="ECF_trnsprt"/>
    <property type="match status" value="1"/>
</dbReference>
<accession>A0A0F4L8P6</accession>
<comment type="caution">
    <text evidence="2">The sequence shown here is derived from an EMBL/GenBank/DDBJ whole genome shotgun (WGS) entry which is preliminary data.</text>
</comment>
<feature type="transmembrane region" description="Helical" evidence="1">
    <location>
        <begin position="106"/>
        <end position="128"/>
    </location>
</feature>
<keyword evidence="1" id="KW-0812">Transmembrane</keyword>
<name>A0A0F4L8P6_9LACO</name>
<feature type="transmembrane region" description="Helical" evidence="1">
    <location>
        <begin position="78"/>
        <end position="99"/>
    </location>
</feature>
<dbReference type="Proteomes" id="UP000033533">
    <property type="component" value="Unassembled WGS sequence"/>
</dbReference>
<dbReference type="OrthoDB" id="4624at2"/>
<dbReference type="Gene3D" id="1.10.1760.20">
    <property type="match status" value="1"/>
</dbReference>
<feature type="transmembrane region" description="Helical" evidence="1">
    <location>
        <begin position="14"/>
        <end position="32"/>
    </location>
</feature>
<protein>
    <submittedName>
        <fullName evidence="2">Conserved hypothetical membrane protein</fullName>
    </submittedName>
</protein>
<keyword evidence="1" id="KW-1133">Transmembrane helix</keyword>
<proteinExistence type="predicted"/>
<evidence type="ECO:0000313" key="3">
    <source>
        <dbReference type="Proteomes" id="UP000033533"/>
    </source>
</evidence>
<dbReference type="NCBIfam" id="TIGR04518">
    <property type="entry name" value="ECF_S_folT_fam"/>
    <property type="match status" value="1"/>
</dbReference>
<dbReference type="HOGENOM" id="CLU_098232_3_0_9"/>
<feature type="transmembrane region" description="Helical" evidence="1">
    <location>
        <begin position="39"/>
        <end position="58"/>
    </location>
</feature>
<dbReference type="EMBL" id="JXBY01000021">
    <property type="protein sequence ID" value="KJY54970.1"/>
    <property type="molecule type" value="Genomic_DNA"/>
</dbReference>
<organism evidence="2 3">
    <name type="scientific">Lactobacillus kullabergensis</name>
    <dbReference type="NCBI Taxonomy" id="1218493"/>
    <lineage>
        <taxon>Bacteria</taxon>
        <taxon>Bacillati</taxon>
        <taxon>Bacillota</taxon>
        <taxon>Bacilli</taxon>
        <taxon>Lactobacillales</taxon>
        <taxon>Lactobacillaceae</taxon>
        <taxon>Lactobacillus</taxon>
    </lineage>
</organism>
<dbReference type="STRING" id="1218493.JF76_13410"/>
<reference evidence="2 3" key="1">
    <citation type="submission" date="2014-12" db="EMBL/GenBank/DDBJ databases">
        <title>Comparative genomics of the lactic acid bacteria isolated from the honey bee gut.</title>
        <authorList>
            <person name="Ellegaard K.M."/>
            <person name="Tamarit D."/>
            <person name="Javelind E."/>
            <person name="Olofsson T."/>
            <person name="Andersson S.G."/>
            <person name="Vasquez A."/>
        </authorList>
    </citation>
    <scope>NUCLEOTIDE SEQUENCE [LARGE SCALE GENOMIC DNA]</scope>
    <source>
        <strain evidence="2 3">Biut2</strain>
    </source>
</reference>
<evidence type="ECO:0000313" key="2">
    <source>
        <dbReference type="EMBL" id="KJY54970.1"/>
    </source>
</evidence>
<dbReference type="AlphaFoldDB" id="A0A0F4L8P6"/>
<dbReference type="PATRIC" id="fig|1218493.3.peg.1403"/>
<keyword evidence="1" id="KW-0472">Membrane</keyword>
<sequence length="172" mass="19139">MTIKEMLKVELRDLVLLGIIVAMKIILSRFTVGTTIVHVSLGFIGSVMLGYLFGPVWGSVGGGISDLVSSALFGNQGGFFLGFTLSAMIGPFIYGLVFYQKPVKVWRIILATLLVTVFVNIGLNTLWVHLLYGMDFRVVLIQRIPKEAITPWLEMIISYFVLNAISRVKIKR</sequence>
<dbReference type="RefSeq" id="WP_045928384.1">
    <property type="nucleotide sequence ID" value="NZ_JBHSZS010000002.1"/>
</dbReference>
<gene>
    <name evidence="2" type="ORF">JF76_13410</name>
</gene>